<protein>
    <submittedName>
        <fullName evidence="2">Focadhesin</fullName>
    </submittedName>
</protein>
<reference evidence="2" key="1">
    <citation type="submission" date="2022-07" db="EMBL/GenBank/DDBJ databases">
        <authorList>
            <person name="Trinca V."/>
            <person name="Uliana J.V.C."/>
            <person name="Torres T.T."/>
            <person name="Ward R.J."/>
            <person name="Monesi N."/>
        </authorList>
    </citation>
    <scope>NUCLEOTIDE SEQUENCE</scope>
    <source>
        <strain evidence="2">HSMRA1968</strain>
        <tissue evidence="2">Whole embryos</tissue>
    </source>
</reference>
<dbReference type="InterPro" id="IPR016024">
    <property type="entry name" value="ARM-type_fold"/>
</dbReference>
<organism evidence="2 3">
    <name type="scientific">Pseudolycoriella hygida</name>
    <dbReference type="NCBI Taxonomy" id="35572"/>
    <lineage>
        <taxon>Eukaryota</taxon>
        <taxon>Metazoa</taxon>
        <taxon>Ecdysozoa</taxon>
        <taxon>Arthropoda</taxon>
        <taxon>Hexapoda</taxon>
        <taxon>Insecta</taxon>
        <taxon>Pterygota</taxon>
        <taxon>Neoptera</taxon>
        <taxon>Endopterygota</taxon>
        <taxon>Diptera</taxon>
        <taxon>Nematocera</taxon>
        <taxon>Sciaroidea</taxon>
        <taxon>Sciaridae</taxon>
        <taxon>Pseudolycoriella</taxon>
    </lineage>
</organism>
<dbReference type="InterPro" id="IPR022542">
    <property type="entry name" value="FOCAD/RST1_DUF3730"/>
</dbReference>
<dbReference type="GO" id="GO:0060147">
    <property type="term" value="P:regulation of post-transcriptional gene silencing"/>
    <property type="evidence" value="ECO:0007669"/>
    <property type="project" value="InterPro"/>
</dbReference>
<feature type="domain" description="DUF3730" evidence="1">
    <location>
        <begin position="531"/>
        <end position="644"/>
    </location>
</feature>
<dbReference type="Pfam" id="PF12530">
    <property type="entry name" value="DUF3730"/>
    <property type="match status" value="1"/>
</dbReference>
<gene>
    <name evidence="2" type="primary">Focad</name>
    <name evidence="2" type="ORF">Bhyg_06218</name>
</gene>
<dbReference type="PANTHER" id="PTHR16212">
    <property type="entry name" value="FOCADHESIN FAMILY MEMBER"/>
    <property type="match status" value="1"/>
</dbReference>
<evidence type="ECO:0000313" key="2">
    <source>
        <dbReference type="EMBL" id="KAJ6641283.1"/>
    </source>
</evidence>
<dbReference type="PANTHER" id="PTHR16212:SF4">
    <property type="entry name" value="FOCADHESIN"/>
    <property type="match status" value="1"/>
</dbReference>
<dbReference type="AlphaFoldDB" id="A0A9Q0N047"/>
<sequence length="1148" mass="130592">MDELKHLTNKNNIQQITVGLQKLLKVIRSERAQGRKENQIKEIDYLRELCSSEYTNLSLLAYQAFVRLVQDGTIEAANCLLMFVAMLPSTKYNQYTALTEGVVDILLLDLKKRSVLEPTKPYICPYGLKAPQHPIIVLMQKSECNLSDLTNKINGICNHHDKEIRQHSIEFLRPVFLYTLCNLVIVPDSMTIWTCLLSQMKKSESAKELVFEILSYRKTDSSTATLKTSLLLSDAVAASGNVQNAIQLSLYLTTVLNDLSSHGCDPRPGFRIVRQVISEVKQLDRLTSDLFIILLNQSLHDVSPVYIPDVVRLLKLIIITKGGSNRVTRAMVLDGLIIWIANFSLVPADGLHGIKELIDFIINFDKQNSPPKLSECDDSCDVKFYHPSLSMAVQISRLSQRIDKGLEDGDRTSFNDFLDSIEEPSQTRFCHQIHLLLRGIFLSNKLPPQESIRVFKVLLKIVKENQDVAAELLLPVLFKLSKEKEPIVQLELLRGITQFAIIKENIPTILNTLNSMTSGALRPLSLDLYLRPTQHRTDLVVHLSNILNQSSGVEGETSTTIAIEAINFLCMSHTVNVASTWKALSHEFGKEKRVRPILALCKFFGQVPLLRSATLEYEELYNESISKLWDYVVNGEHTEIISGALMAMKNFDYCGFTLAQIPEIFRQNLVIPSAYIKTADGKANPVDVLDFVPGQCWTQLIEKVNPSARHSASDLVSHYIHNEIDSYRSGVYHLPEGKPEPNSLRQLHNRSPLRYVVEYLVMEAKRPIKGSWDVILNCLRCLSKRFPKPIPPLDMYFLVHFMNDDIELKRHCIQILTNQVVQSGTAKNLLENFAIKFNAEELTGFEEIHTLFEVLVDLLNGISTEISENLMRNLFDFCFRQSKFDSTVFDLLMQSIKPMFTQTCRNEDAMQMVAGLIESYFDLIEPEIKSFQKFMEVCETIPSPRLDAITSPSTWSSSKEFRKATIVRCHLAGNSCRLDNPLFWLNAIVDNISKFETEQTFVLERIACLLHRYGNDKNVSSWTMEIQSRVQAALSDKSQQNSEFLMDLFMMCIIVASGCSMLCGNVSVIASCRQSRLDGFPAALNILTERAFWRDCSVRIFEFLLHVYTHSKLPSCFIESAKSALICSKNDFYFTQRNNWIKYIGLRK</sequence>
<dbReference type="InterPro" id="IPR045163">
    <property type="entry name" value="Focadhesin/RST1"/>
</dbReference>
<dbReference type="Proteomes" id="UP001151699">
    <property type="component" value="Chromosome B"/>
</dbReference>
<evidence type="ECO:0000259" key="1">
    <source>
        <dbReference type="Pfam" id="PF12530"/>
    </source>
</evidence>
<comment type="caution">
    <text evidence="2">The sequence shown here is derived from an EMBL/GenBank/DDBJ whole genome shotgun (WGS) entry which is preliminary data.</text>
</comment>
<keyword evidence="3" id="KW-1185">Reference proteome</keyword>
<dbReference type="OrthoDB" id="6354723at2759"/>
<dbReference type="SUPFAM" id="SSF48371">
    <property type="entry name" value="ARM repeat"/>
    <property type="match status" value="1"/>
</dbReference>
<name>A0A9Q0N047_9DIPT</name>
<evidence type="ECO:0000313" key="3">
    <source>
        <dbReference type="Proteomes" id="UP001151699"/>
    </source>
</evidence>
<dbReference type="EMBL" id="WJQU01000002">
    <property type="protein sequence ID" value="KAJ6641283.1"/>
    <property type="molecule type" value="Genomic_DNA"/>
</dbReference>
<proteinExistence type="predicted"/>
<accession>A0A9Q0N047</accession>